<feature type="region of interest" description="Disordered" evidence="5">
    <location>
        <begin position="1"/>
        <end position="21"/>
    </location>
</feature>
<dbReference type="PROSITE" id="PS50294">
    <property type="entry name" value="WD_REPEATS_REGION"/>
    <property type="match status" value="1"/>
</dbReference>
<dbReference type="GO" id="GO:0000045">
    <property type="term" value="P:autophagosome assembly"/>
    <property type="evidence" value="ECO:0007669"/>
    <property type="project" value="InterPro"/>
</dbReference>
<evidence type="ECO:0000259" key="7">
    <source>
        <dbReference type="Pfam" id="PF25306"/>
    </source>
</evidence>
<feature type="domain" description="DUF7880" evidence="7">
    <location>
        <begin position="101"/>
        <end position="222"/>
    </location>
</feature>
<keyword evidence="2" id="KW-0677">Repeat</keyword>
<feature type="repeat" description="WD" evidence="3">
    <location>
        <begin position="587"/>
        <end position="619"/>
    </location>
</feature>
<dbReference type="PRINTS" id="PR00320">
    <property type="entry name" value="GPROTEINBRPT"/>
</dbReference>
<dbReference type="SUPFAM" id="SSF50978">
    <property type="entry name" value="WD40 repeat-like"/>
    <property type="match status" value="1"/>
</dbReference>
<evidence type="ECO:0000256" key="5">
    <source>
        <dbReference type="SAM" id="MobiDB-lite"/>
    </source>
</evidence>
<dbReference type="InterPro" id="IPR036322">
    <property type="entry name" value="WD40_repeat_dom_sf"/>
</dbReference>
<organism evidence="8 9">
    <name type="scientific">Chlorella sorokiniana</name>
    <name type="common">Freshwater green alga</name>
    <dbReference type="NCBI Taxonomy" id="3076"/>
    <lineage>
        <taxon>Eukaryota</taxon>
        <taxon>Viridiplantae</taxon>
        <taxon>Chlorophyta</taxon>
        <taxon>core chlorophytes</taxon>
        <taxon>Trebouxiophyceae</taxon>
        <taxon>Chlorellales</taxon>
        <taxon>Chlorellaceae</taxon>
        <taxon>Chlorella clade</taxon>
        <taxon>Chlorella</taxon>
    </lineage>
</organism>
<dbReference type="EMBL" id="LHPG02000011">
    <property type="protein sequence ID" value="PRW45473.1"/>
    <property type="molecule type" value="Genomic_DNA"/>
</dbReference>
<feature type="coiled-coil region" evidence="4">
    <location>
        <begin position="224"/>
        <end position="390"/>
    </location>
</feature>
<keyword evidence="1 3" id="KW-0853">WD repeat</keyword>
<evidence type="ECO:0000259" key="6">
    <source>
        <dbReference type="Pfam" id="PF08614"/>
    </source>
</evidence>
<dbReference type="Pfam" id="PF08614">
    <property type="entry name" value="ATG16"/>
    <property type="match status" value="1"/>
</dbReference>
<evidence type="ECO:0000256" key="1">
    <source>
        <dbReference type="ARBA" id="ARBA00022574"/>
    </source>
</evidence>
<evidence type="ECO:0000313" key="9">
    <source>
        <dbReference type="Proteomes" id="UP000239899"/>
    </source>
</evidence>
<dbReference type="InterPro" id="IPR013923">
    <property type="entry name" value="Autophagy-rel_prot_16_dom"/>
</dbReference>
<dbReference type="PROSITE" id="PS00678">
    <property type="entry name" value="WD_REPEATS_1"/>
    <property type="match status" value="1"/>
</dbReference>
<dbReference type="Proteomes" id="UP000239899">
    <property type="component" value="Unassembled WGS sequence"/>
</dbReference>
<dbReference type="InterPro" id="IPR057202">
    <property type="entry name" value="DUF7880"/>
</dbReference>
<evidence type="ECO:0000256" key="2">
    <source>
        <dbReference type="ARBA" id="ARBA00022737"/>
    </source>
</evidence>
<dbReference type="SMART" id="SM00320">
    <property type="entry name" value="WD40"/>
    <property type="match status" value="7"/>
</dbReference>
<dbReference type="Pfam" id="PF00400">
    <property type="entry name" value="WD40"/>
    <property type="match status" value="6"/>
</dbReference>
<dbReference type="InterPro" id="IPR001680">
    <property type="entry name" value="WD40_rpt"/>
</dbReference>
<sequence length="763" mass="81652">MLAATRLSGHWLPTQRPSSAMRQCNKQQLQHVVARSAADDGAAAEQPQPQQQAALPRRSALAAALAAAAAPWLASGPALADNDAVKAGLAKYVKKKKLERLDSYVPPLLAARDQLIRIGRVMLQDPANARQLLRSGEFSGLRDNVRSLGEYASQRAGDESGRALVRGFFTALEALDGALRQAERGEEGLPEGARAKLDATVEALDKLLATVPEEDMQRAQRVRCAQLDKEASELRLENETLLRTVEDGKHAAVQSAQFAALEARAQSLQDELTAAYKDKAALAEQSLQATRQLQVVRDINERQARELTDAAEEARRLKEQIKELRGQVDHFREAHATVSREMEARLQEAQGATAKLATVEAESAELVRRLIEMKDREADRMNEINRLEAETIARAKQEAAAVLARAAAKAQALGAALGRQRTSEGAELVEASMRRLSEADKVEQPSTLMKSVPGHDGGCYGLAFNRTGELLASGGADKCVKLWDPFTAAVKTTLRGAFEGINGVAFTSDSKLVLAADNKQAVRVWEVATGRLRHSLTGHTGKVVGVACSPADPHLAVSCGSERAIKVWGLTDGLHRRSMMCPSICNSLAITADGSLVASGHFDGTLRFWDLRTGRVAHEVAGLHSPHGGITSVDTGSSGALVLTCGKDNLLRCVDVRRFEVRHTLSAPSFSVGGAWTTACFSPTEQQAAAGSADGTVFLWDIAKSTVAARLRDPKQHQPAVACAWCPLGLPLVSCDKAGAISFWTGRASKRASGSGSGTSGVR</sequence>
<dbReference type="InterPro" id="IPR019775">
    <property type="entry name" value="WD40_repeat_CS"/>
</dbReference>
<keyword evidence="9" id="KW-1185">Reference proteome</keyword>
<dbReference type="CDD" id="cd00200">
    <property type="entry name" value="WD40"/>
    <property type="match status" value="1"/>
</dbReference>
<dbReference type="InterPro" id="IPR015943">
    <property type="entry name" value="WD40/YVTN_repeat-like_dom_sf"/>
</dbReference>
<dbReference type="InterPro" id="IPR045160">
    <property type="entry name" value="ATG16"/>
</dbReference>
<feature type="repeat" description="WD" evidence="3">
    <location>
        <begin position="536"/>
        <end position="578"/>
    </location>
</feature>
<dbReference type="PANTHER" id="PTHR19878">
    <property type="entry name" value="AUTOPHAGY PROTEIN 16-LIKE"/>
    <property type="match status" value="1"/>
</dbReference>
<evidence type="ECO:0000313" key="8">
    <source>
        <dbReference type="EMBL" id="PRW45473.1"/>
    </source>
</evidence>
<gene>
    <name evidence="8" type="ORF">C2E21_5995</name>
</gene>
<protein>
    <submittedName>
        <fullName evidence="8">Autophagy-related 16</fullName>
    </submittedName>
</protein>
<evidence type="ECO:0000256" key="3">
    <source>
        <dbReference type="PROSITE-ProRule" id="PRU00221"/>
    </source>
</evidence>
<dbReference type="AlphaFoldDB" id="A0A2P6TMB6"/>
<dbReference type="PROSITE" id="PS50082">
    <property type="entry name" value="WD_REPEATS_2"/>
    <property type="match status" value="5"/>
</dbReference>
<feature type="repeat" description="WD" evidence="3">
    <location>
        <begin position="452"/>
        <end position="484"/>
    </location>
</feature>
<dbReference type="Pfam" id="PF25306">
    <property type="entry name" value="DUF7880"/>
    <property type="match status" value="1"/>
</dbReference>
<keyword evidence="4" id="KW-0175">Coiled coil</keyword>
<proteinExistence type="predicted"/>
<dbReference type="OrthoDB" id="506888at2759"/>
<dbReference type="PANTHER" id="PTHR19878:SF8">
    <property type="entry name" value="AUTOPHAGY-RELATED 16, ISOFORM F"/>
    <property type="match status" value="1"/>
</dbReference>
<feature type="repeat" description="WD" evidence="3">
    <location>
        <begin position="494"/>
        <end position="535"/>
    </location>
</feature>
<name>A0A2P6TMB6_CHLSO</name>
<dbReference type="Gene3D" id="2.130.10.10">
    <property type="entry name" value="YVTN repeat-like/Quinoprotein amine dehydrogenase"/>
    <property type="match status" value="2"/>
</dbReference>
<reference evidence="8 9" key="1">
    <citation type="journal article" date="2018" name="Plant J.">
        <title>Genome sequences of Chlorella sorokiniana UTEX 1602 and Micractinium conductrix SAG 241.80: implications to maltose excretion by a green alga.</title>
        <authorList>
            <person name="Arriola M.B."/>
            <person name="Velmurugan N."/>
            <person name="Zhang Y."/>
            <person name="Plunkett M.H."/>
            <person name="Hondzo H."/>
            <person name="Barney B.M."/>
        </authorList>
    </citation>
    <scope>NUCLEOTIDE SEQUENCE [LARGE SCALE GENOMIC DNA]</scope>
    <source>
        <strain evidence="9">UTEX 1602</strain>
    </source>
</reference>
<evidence type="ECO:0000256" key="4">
    <source>
        <dbReference type="SAM" id="Coils"/>
    </source>
</evidence>
<feature type="domain" description="Autophagy-related protein 16" evidence="6">
    <location>
        <begin position="224"/>
        <end position="382"/>
    </location>
</feature>
<feature type="repeat" description="WD" evidence="3">
    <location>
        <begin position="681"/>
        <end position="710"/>
    </location>
</feature>
<dbReference type="STRING" id="3076.A0A2P6TMB6"/>
<comment type="caution">
    <text evidence="8">The sequence shown here is derived from an EMBL/GenBank/DDBJ whole genome shotgun (WGS) entry which is preliminary data.</text>
</comment>
<accession>A0A2P6TMB6</accession>
<dbReference type="InterPro" id="IPR020472">
    <property type="entry name" value="WD40_PAC1"/>
</dbReference>